<keyword evidence="6 8" id="KW-1133">Transmembrane helix</keyword>
<keyword evidence="5 8" id="KW-0812">Transmembrane</keyword>
<comment type="subcellular location">
    <subcellularLocation>
        <location evidence="8">Cell membrane</location>
        <topology evidence="8">Multi-pass membrane protein</topology>
    </subcellularLocation>
    <subcellularLocation>
        <location evidence="1">Endomembrane system</location>
        <topology evidence="1">Multi-pass membrane protein</topology>
    </subcellularLocation>
</comment>
<keyword evidence="7 8" id="KW-0472">Membrane</keyword>
<dbReference type="AlphaFoldDB" id="A0A367RV44"/>
<organism evidence="9 10">
    <name type="scientific">Nostoc punctiforme NIES-2108</name>
    <dbReference type="NCBI Taxonomy" id="1356359"/>
    <lineage>
        <taxon>Bacteria</taxon>
        <taxon>Bacillati</taxon>
        <taxon>Cyanobacteriota</taxon>
        <taxon>Cyanophyceae</taxon>
        <taxon>Nostocales</taxon>
        <taxon>Nostocaceae</taxon>
        <taxon>Nostoc</taxon>
    </lineage>
</organism>
<dbReference type="InterPro" id="IPR004688">
    <property type="entry name" value="Ni/Co_transpt"/>
</dbReference>
<feature type="transmembrane region" description="Helical" evidence="8">
    <location>
        <begin position="47"/>
        <end position="64"/>
    </location>
</feature>
<feature type="transmembrane region" description="Helical" evidence="8">
    <location>
        <begin position="270"/>
        <end position="297"/>
    </location>
</feature>
<dbReference type="EMBL" id="LXQE01000075">
    <property type="protein sequence ID" value="RCJ40438.1"/>
    <property type="molecule type" value="Genomic_DNA"/>
</dbReference>
<dbReference type="Proteomes" id="UP000252085">
    <property type="component" value="Unassembled WGS sequence"/>
</dbReference>
<evidence type="ECO:0000256" key="8">
    <source>
        <dbReference type="RuleBase" id="RU362101"/>
    </source>
</evidence>
<keyword evidence="4" id="KW-0533">Nickel</keyword>
<feature type="transmembrane region" description="Helical" evidence="8">
    <location>
        <begin position="317"/>
        <end position="339"/>
    </location>
</feature>
<proteinExistence type="inferred from homology"/>
<dbReference type="NCBIfam" id="TIGR00802">
    <property type="entry name" value="nico"/>
    <property type="match status" value="1"/>
</dbReference>
<evidence type="ECO:0000256" key="4">
    <source>
        <dbReference type="ARBA" id="ARBA00022596"/>
    </source>
</evidence>
<name>A0A367RV44_NOSPU</name>
<evidence type="ECO:0000256" key="3">
    <source>
        <dbReference type="ARBA" id="ARBA00022448"/>
    </source>
</evidence>
<evidence type="ECO:0000256" key="1">
    <source>
        <dbReference type="ARBA" id="ARBA00004127"/>
    </source>
</evidence>
<reference evidence="9 10" key="1">
    <citation type="submission" date="2016-04" db="EMBL/GenBank/DDBJ databases">
        <authorList>
            <person name="Evans L.H."/>
            <person name="Alamgir A."/>
            <person name="Owens N."/>
            <person name="Weber N.D."/>
            <person name="Virtaneva K."/>
            <person name="Barbian K."/>
            <person name="Babar A."/>
            <person name="Rosenke K."/>
        </authorList>
    </citation>
    <scope>NUCLEOTIDE SEQUENCE [LARGE SCALE GENOMIC DNA]</scope>
    <source>
        <strain evidence="9">NIES-2108</strain>
    </source>
</reference>
<evidence type="ECO:0000313" key="9">
    <source>
        <dbReference type="EMBL" id="RCJ40438.1"/>
    </source>
</evidence>
<dbReference type="InterPro" id="IPR011541">
    <property type="entry name" value="Ni/Co_transpt_high_affinity"/>
</dbReference>
<evidence type="ECO:0000256" key="6">
    <source>
        <dbReference type="ARBA" id="ARBA00022989"/>
    </source>
</evidence>
<dbReference type="GO" id="GO:0015099">
    <property type="term" value="F:nickel cation transmembrane transporter activity"/>
    <property type="evidence" value="ECO:0007669"/>
    <property type="project" value="UniProtKB-UniRule"/>
</dbReference>
<feature type="transmembrane region" description="Helical" evidence="8">
    <location>
        <begin position="87"/>
        <end position="115"/>
    </location>
</feature>
<accession>A0A367RV44</accession>
<sequence>MLSSFSRVFNDSSRNVRRKVINIYAFLISVNILVWVVALIAFHSYPLLLGTAVLAYSFGLRHAVDADHIAAIDNVTRKLMQENKRPVAVGFFFSLGHSTIVVLASIAIALTAATIQKDFPNFQKVGGLIGTTVSALFLLAIAAINMVVLWDVYKTFQSVKRGGTYDDQSLDEFLNQRGLLGRFFRPLFRLIDSSWKMYPLGFLFGLGFDTATEVGLLGISASQAAKGLPIWSILLFPALFTAGMSLVDTTDGILMLGAYGWAYVKPIRKLYYNMTITFVSVLVAVIIGGIEALSIIGDQLEMKGWFWDLISKLSDNFGTIGYLIIGIFVLSWLLSTFIYKVNKYDELEVTTTTTPKQTRDKGIDRNQRK</sequence>
<evidence type="ECO:0000256" key="7">
    <source>
        <dbReference type="ARBA" id="ARBA00023136"/>
    </source>
</evidence>
<feature type="transmembrane region" description="Helical" evidence="8">
    <location>
        <begin position="127"/>
        <end position="153"/>
    </location>
</feature>
<dbReference type="Pfam" id="PF03824">
    <property type="entry name" value="NicO"/>
    <property type="match status" value="1"/>
</dbReference>
<feature type="transmembrane region" description="Helical" evidence="8">
    <location>
        <begin position="198"/>
        <end position="222"/>
    </location>
</feature>
<protein>
    <recommendedName>
        <fullName evidence="8">Nickel/cobalt efflux system</fullName>
    </recommendedName>
</protein>
<keyword evidence="3 8" id="KW-0813">Transport</keyword>
<evidence type="ECO:0000313" key="10">
    <source>
        <dbReference type="Proteomes" id="UP000252085"/>
    </source>
</evidence>
<evidence type="ECO:0000256" key="5">
    <source>
        <dbReference type="ARBA" id="ARBA00022692"/>
    </source>
</evidence>
<dbReference type="GO" id="GO:0005886">
    <property type="term" value="C:plasma membrane"/>
    <property type="evidence" value="ECO:0007669"/>
    <property type="project" value="UniProtKB-SubCell"/>
</dbReference>
<gene>
    <name evidence="9" type="ORF">A6769_03510</name>
</gene>
<comment type="caution">
    <text evidence="9">The sequence shown here is derived from an EMBL/GenBank/DDBJ whole genome shotgun (WGS) entry which is preliminary data.</text>
</comment>
<dbReference type="PANTHER" id="PTHR31611:SF0">
    <property type="entry name" value="HIGH-AFFINITY NICKEL TRANSPORT PROTEIN NIC1"/>
    <property type="match status" value="1"/>
</dbReference>
<comment type="similarity">
    <text evidence="2 8">Belongs to the NiCoT transporter (TC 2.A.52) family.</text>
</comment>
<feature type="transmembrane region" description="Helical" evidence="8">
    <location>
        <begin position="21"/>
        <end position="41"/>
    </location>
</feature>
<dbReference type="PANTHER" id="PTHR31611">
    <property type="entry name" value="HIGH-AFFINITY NICKEL TRANSPORT PROTEIN NIC1"/>
    <property type="match status" value="1"/>
</dbReference>
<dbReference type="GO" id="GO:0012505">
    <property type="term" value="C:endomembrane system"/>
    <property type="evidence" value="ECO:0007669"/>
    <property type="project" value="UniProtKB-SubCell"/>
</dbReference>
<evidence type="ECO:0000256" key="2">
    <source>
        <dbReference type="ARBA" id="ARBA00010892"/>
    </source>
</evidence>